<dbReference type="PIRSF" id="PIRSF006815">
    <property type="entry name" value="GcvPA"/>
    <property type="match status" value="1"/>
</dbReference>
<dbReference type="NCBIfam" id="NF001696">
    <property type="entry name" value="PRK00451.1"/>
    <property type="match status" value="1"/>
</dbReference>
<protein>
    <recommendedName>
        <fullName evidence="2">Glycine cleavage system P-protein N-terminal domain-containing protein</fullName>
    </recommendedName>
</protein>
<reference evidence="3" key="1">
    <citation type="submission" date="2021-01" db="EMBL/GenBank/DDBJ databases">
        <authorList>
            <person name="Corre E."/>
            <person name="Pelletier E."/>
            <person name="Niang G."/>
            <person name="Scheremetjew M."/>
            <person name="Finn R."/>
            <person name="Kale V."/>
            <person name="Holt S."/>
            <person name="Cochrane G."/>
            <person name="Meng A."/>
            <person name="Brown T."/>
            <person name="Cohen L."/>
        </authorList>
    </citation>
    <scope>NUCLEOTIDE SEQUENCE</scope>
    <source>
        <strain evidence="3">NIES-2562</strain>
    </source>
</reference>
<evidence type="ECO:0000313" key="3">
    <source>
        <dbReference type="EMBL" id="CAE0261270.1"/>
    </source>
</evidence>
<dbReference type="PANTHER" id="PTHR42806">
    <property type="entry name" value="GLYCINE CLEAVAGE SYSTEM P-PROTEIN"/>
    <property type="match status" value="1"/>
</dbReference>
<dbReference type="InterPro" id="IPR023010">
    <property type="entry name" value="GcvPA"/>
</dbReference>
<dbReference type="HAMAP" id="MF_00712">
    <property type="entry name" value="GcvPA"/>
    <property type="match status" value="1"/>
</dbReference>
<sequence>MAFQLASRVFRISSRFGRSLRAGQPRNALNSSSRAFSTFFVNRAVEEERTNRYLPNTTSSRKEMCDVIGVNNVDELFSDIPSEHVVRDLKDFRLPMGMSEMELERSLYRISKKNVSARDCSFFVGCGIYNHHIPNAVDQILQRSEYLTSYTPYQPEVSQGTLQTLFEFQSQVAMLTGMEISNASMYDGATACAEAVLMASRVTKRRKAVLSGNVHPHYLDVLCTYNRHSGAMDLERLCTSVEDPGMEALKNSVDEETACVVVSNPDIFGHVHDVSGLANYCHERGVLLVVAVPEVLSLGAVKSPGEMNADIVAAEGQSLGNTMNFGGPTVGLLSCKKKYMRQMPGRLVGQTNDAEGNRAFVLTLGTREQHIRREKATSNICTSAGLCALGFSIHCTLLGEKGLRSLAKLNHDRTCHLAERIEQELPDVRIVNKSFFNELTLELPDHVTATEVVDKMCDHNVLGGVPFRRLYRESKEDKYLITAVTEMNNESEIDQYIRAMKSSLEQFL</sequence>
<proteinExistence type="inferred from homology"/>
<evidence type="ECO:0000259" key="2">
    <source>
        <dbReference type="Pfam" id="PF02347"/>
    </source>
</evidence>
<dbReference type="Gene3D" id="3.90.1150.10">
    <property type="entry name" value="Aspartate Aminotransferase, domain 1"/>
    <property type="match status" value="1"/>
</dbReference>
<evidence type="ECO:0000256" key="1">
    <source>
        <dbReference type="ARBA" id="ARBA00023002"/>
    </source>
</evidence>
<dbReference type="InterPro" id="IPR015422">
    <property type="entry name" value="PyrdxlP-dep_Trfase_small"/>
</dbReference>
<dbReference type="InterPro" id="IPR049315">
    <property type="entry name" value="GDC-P_N"/>
</dbReference>
<dbReference type="AlphaFoldDB" id="A0A7S3DKZ6"/>
<dbReference type="PANTHER" id="PTHR42806:SF1">
    <property type="entry name" value="GLYCINE DEHYDROGENASE (DECARBOXYLATING)"/>
    <property type="match status" value="1"/>
</dbReference>
<keyword evidence="1" id="KW-0560">Oxidoreductase</keyword>
<dbReference type="EMBL" id="HBIB01036297">
    <property type="protein sequence ID" value="CAE0261270.1"/>
    <property type="molecule type" value="Transcribed_RNA"/>
</dbReference>
<dbReference type="Gene3D" id="3.40.640.10">
    <property type="entry name" value="Type I PLP-dependent aspartate aminotransferase-like (Major domain)"/>
    <property type="match status" value="1"/>
</dbReference>
<dbReference type="Pfam" id="PF02347">
    <property type="entry name" value="GDC-P"/>
    <property type="match status" value="1"/>
</dbReference>
<name>A0A7S3DKZ6_9EUKA</name>
<accession>A0A7S3DKZ6</accession>
<dbReference type="InterPro" id="IPR015421">
    <property type="entry name" value="PyrdxlP-dep_Trfase_major"/>
</dbReference>
<gene>
    <name evidence="3" type="ORF">PBIL07802_LOCUS23560</name>
</gene>
<dbReference type="InterPro" id="IPR015424">
    <property type="entry name" value="PyrdxlP-dep_Trfase"/>
</dbReference>
<feature type="domain" description="Glycine cleavage system P-protein N-terminal" evidence="2">
    <location>
        <begin position="51"/>
        <end position="498"/>
    </location>
</feature>
<dbReference type="GO" id="GO:0004375">
    <property type="term" value="F:glycine dehydrogenase (decarboxylating) activity"/>
    <property type="evidence" value="ECO:0007669"/>
    <property type="project" value="InterPro"/>
</dbReference>
<organism evidence="3">
    <name type="scientific">Palpitomonas bilix</name>
    <dbReference type="NCBI Taxonomy" id="652834"/>
    <lineage>
        <taxon>Eukaryota</taxon>
        <taxon>Eukaryota incertae sedis</taxon>
    </lineage>
</organism>
<dbReference type="GO" id="GO:0009116">
    <property type="term" value="P:nucleoside metabolic process"/>
    <property type="evidence" value="ECO:0007669"/>
    <property type="project" value="InterPro"/>
</dbReference>
<dbReference type="SUPFAM" id="SSF53383">
    <property type="entry name" value="PLP-dependent transferases"/>
    <property type="match status" value="1"/>
</dbReference>